<gene>
    <name evidence="2" type="ORF">TTHERM_000576979</name>
</gene>
<dbReference type="GeneID" id="24439659"/>
<keyword evidence="1 2" id="KW-0812">Transmembrane</keyword>
<keyword evidence="3" id="KW-1185">Reference proteome</keyword>
<organism evidence="2 3">
    <name type="scientific">Tetrahymena thermophila (strain SB210)</name>
    <dbReference type="NCBI Taxonomy" id="312017"/>
    <lineage>
        <taxon>Eukaryota</taxon>
        <taxon>Sar</taxon>
        <taxon>Alveolata</taxon>
        <taxon>Ciliophora</taxon>
        <taxon>Intramacronucleata</taxon>
        <taxon>Oligohymenophorea</taxon>
        <taxon>Hymenostomatida</taxon>
        <taxon>Tetrahymenina</taxon>
        <taxon>Tetrahymenidae</taxon>
        <taxon>Tetrahymena</taxon>
    </lineage>
</organism>
<accession>W7XJP1</accession>
<name>W7XJP1_TETTS</name>
<evidence type="ECO:0000313" key="3">
    <source>
        <dbReference type="Proteomes" id="UP000009168"/>
    </source>
</evidence>
<dbReference type="KEGG" id="tet:TTHERM_000576979"/>
<protein>
    <submittedName>
        <fullName evidence="2">Transmembrane protein, putative</fullName>
    </submittedName>
</protein>
<evidence type="ECO:0000256" key="1">
    <source>
        <dbReference type="SAM" id="Phobius"/>
    </source>
</evidence>
<dbReference type="AlphaFoldDB" id="W7XJP1"/>
<evidence type="ECO:0000313" key="2">
    <source>
        <dbReference type="EMBL" id="EWS75736.1"/>
    </source>
</evidence>
<keyword evidence="1" id="KW-0472">Membrane</keyword>
<dbReference type="EMBL" id="GG662798">
    <property type="protein sequence ID" value="EWS75736.1"/>
    <property type="molecule type" value="Genomic_DNA"/>
</dbReference>
<dbReference type="InParanoid" id="W7XJP1"/>
<reference evidence="3" key="1">
    <citation type="journal article" date="2006" name="PLoS Biol.">
        <title>Macronuclear genome sequence of the ciliate Tetrahymena thermophila, a model eukaryote.</title>
        <authorList>
            <person name="Eisen J.A."/>
            <person name="Coyne R.S."/>
            <person name="Wu M."/>
            <person name="Wu D."/>
            <person name="Thiagarajan M."/>
            <person name="Wortman J.R."/>
            <person name="Badger J.H."/>
            <person name="Ren Q."/>
            <person name="Amedeo P."/>
            <person name="Jones K.M."/>
            <person name="Tallon L.J."/>
            <person name="Delcher A.L."/>
            <person name="Salzberg S.L."/>
            <person name="Silva J.C."/>
            <person name="Haas B.J."/>
            <person name="Majoros W.H."/>
            <person name="Farzad M."/>
            <person name="Carlton J.M."/>
            <person name="Smith R.K. Jr."/>
            <person name="Garg J."/>
            <person name="Pearlman R.E."/>
            <person name="Karrer K.M."/>
            <person name="Sun L."/>
            <person name="Manning G."/>
            <person name="Elde N.C."/>
            <person name="Turkewitz A.P."/>
            <person name="Asai D.J."/>
            <person name="Wilkes D.E."/>
            <person name="Wang Y."/>
            <person name="Cai H."/>
            <person name="Collins K."/>
            <person name="Stewart B.A."/>
            <person name="Lee S.R."/>
            <person name="Wilamowska K."/>
            <person name="Weinberg Z."/>
            <person name="Ruzzo W.L."/>
            <person name="Wloga D."/>
            <person name="Gaertig J."/>
            <person name="Frankel J."/>
            <person name="Tsao C.-C."/>
            <person name="Gorovsky M.A."/>
            <person name="Keeling P.J."/>
            <person name="Waller R.F."/>
            <person name="Patron N.J."/>
            <person name="Cherry J.M."/>
            <person name="Stover N.A."/>
            <person name="Krieger C.J."/>
            <person name="del Toro C."/>
            <person name="Ryder H.F."/>
            <person name="Williamson S.C."/>
            <person name="Barbeau R.A."/>
            <person name="Hamilton E.P."/>
            <person name="Orias E."/>
        </authorList>
    </citation>
    <scope>NUCLEOTIDE SEQUENCE [LARGE SCALE GENOMIC DNA]</scope>
    <source>
        <strain evidence="3">SB210</strain>
    </source>
</reference>
<dbReference type="RefSeq" id="XP_012651658.1">
    <property type="nucleotide sequence ID" value="XM_012796204.1"/>
</dbReference>
<sequence>MGLRGAIVFVSTIALTLTAIMYSDRINTDRQCSCDCLCRNCSLVRRTFGDLKKRLLG</sequence>
<feature type="transmembrane region" description="Helical" evidence="1">
    <location>
        <begin position="6"/>
        <end position="23"/>
    </location>
</feature>
<keyword evidence="1" id="KW-1133">Transmembrane helix</keyword>
<proteinExistence type="predicted"/>
<dbReference type="Proteomes" id="UP000009168">
    <property type="component" value="Unassembled WGS sequence"/>
</dbReference>